<dbReference type="KEGG" id="fcy:FRACYDRAFT_193223"/>
<dbReference type="AlphaFoldDB" id="A0A1E7EYQ5"/>
<evidence type="ECO:0000313" key="2">
    <source>
        <dbReference type="EMBL" id="OEU11150.1"/>
    </source>
</evidence>
<reference evidence="2 3" key="1">
    <citation type="submission" date="2016-09" db="EMBL/GenBank/DDBJ databases">
        <title>Extensive genetic diversity and differential bi-allelic expression allows diatom success in the polar Southern Ocean.</title>
        <authorList>
            <consortium name="DOE Joint Genome Institute"/>
            <person name="Mock T."/>
            <person name="Otillar R.P."/>
            <person name="Strauss J."/>
            <person name="Dupont C."/>
            <person name="Frickenhaus S."/>
            <person name="Maumus F."/>
            <person name="Mcmullan M."/>
            <person name="Sanges R."/>
            <person name="Schmutz J."/>
            <person name="Toseland A."/>
            <person name="Valas R."/>
            <person name="Veluchamy A."/>
            <person name="Ward B.J."/>
            <person name="Allen A."/>
            <person name="Barry K."/>
            <person name="Falciatore A."/>
            <person name="Ferrante M."/>
            <person name="Fortunato A.E."/>
            <person name="Gloeckner G."/>
            <person name="Gruber A."/>
            <person name="Hipkin R."/>
            <person name="Janech M."/>
            <person name="Kroth P."/>
            <person name="Leese F."/>
            <person name="Lindquist E."/>
            <person name="Lyon B.R."/>
            <person name="Martin J."/>
            <person name="Mayer C."/>
            <person name="Parker M."/>
            <person name="Quesneville H."/>
            <person name="Raymond J."/>
            <person name="Uhlig C."/>
            <person name="Valentin K.U."/>
            <person name="Worden A.Z."/>
            <person name="Armbrust E.V."/>
            <person name="Bowler C."/>
            <person name="Green B."/>
            <person name="Moulton V."/>
            <person name="Van Oosterhout C."/>
            <person name="Grigoriev I."/>
        </authorList>
    </citation>
    <scope>NUCLEOTIDE SEQUENCE [LARGE SCALE GENOMIC DNA]</scope>
    <source>
        <strain evidence="2 3">CCMP1102</strain>
    </source>
</reference>
<dbReference type="PANTHER" id="PTHR14614:SF109">
    <property type="entry name" value="RIBOSOMAL LYSINE N-METHYLTRANSFERASE 5"/>
    <property type="match status" value="1"/>
</dbReference>
<sequence>MQELLPPKRKPHPTAKAFFDALDLHQHQHQHQQKEEDDDDSDDDDGKDRKKKTPSASASASTTKTKTGTMMSRSLQRKCQSLGWRNRYSQNEYYPINEQHQCNSKNNKTTIVNFSVKQVQRGEVDGTYGTGATVWPAAVVLIKYLEYTTAHANANANAINTSSSSSQNNQVNVVNKHIIDLGAGTGVTSIAAAILGAKSIVCTDGIDSVVQLAKDNIQRVVAGAGAPTANDAEKRSIVTSTTTPIPVINNCPIRTQKYWWGEEGTAKTIITIADCVLPKLYPIEPLVQAIDECLMIYDDETNTDNNSNNNNNSSSNACAASSCAILSYEYRYYTTDYDPKNEFIKLATAKGLALYTVPKGDQDPIYSTDDIEIWIVTRNKTKNEKDKSKRQRQRNESNAE</sequence>
<dbReference type="SUPFAM" id="SSF53335">
    <property type="entry name" value="S-adenosyl-L-methionine-dependent methyltransferases"/>
    <property type="match status" value="1"/>
</dbReference>
<dbReference type="EMBL" id="KV784369">
    <property type="protein sequence ID" value="OEU11150.1"/>
    <property type="molecule type" value="Genomic_DNA"/>
</dbReference>
<dbReference type="InterPro" id="IPR019410">
    <property type="entry name" value="Methyltransf_16"/>
</dbReference>
<dbReference type="InParanoid" id="A0A1E7EYQ5"/>
<dbReference type="Gene3D" id="3.40.50.150">
    <property type="entry name" value="Vaccinia Virus protein VP39"/>
    <property type="match status" value="1"/>
</dbReference>
<evidence type="ECO:0008006" key="4">
    <source>
        <dbReference type="Google" id="ProtNLM"/>
    </source>
</evidence>
<evidence type="ECO:0000256" key="1">
    <source>
        <dbReference type="SAM" id="MobiDB-lite"/>
    </source>
</evidence>
<dbReference type="Proteomes" id="UP000095751">
    <property type="component" value="Unassembled WGS sequence"/>
</dbReference>
<evidence type="ECO:0000313" key="3">
    <source>
        <dbReference type="Proteomes" id="UP000095751"/>
    </source>
</evidence>
<feature type="region of interest" description="Disordered" evidence="1">
    <location>
        <begin position="1"/>
        <end position="75"/>
    </location>
</feature>
<dbReference type="PANTHER" id="PTHR14614">
    <property type="entry name" value="HEPATOCELLULAR CARCINOMA-ASSOCIATED ANTIGEN"/>
    <property type="match status" value="1"/>
</dbReference>
<proteinExistence type="predicted"/>
<protein>
    <recommendedName>
        <fullName evidence="4">S-adenosyl-L-methionine-dependent methyltransferase</fullName>
    </recommendedName>
</protein>
<name>A0A1E7EYQ5_9STRA</name>
<feature type="compositionally biased region" description="Acidic residues" evidence="1">
    <location>
        <begin position="35"/>
        <end position="45"/>
    </location>
</feature>
<keyword evidence="3" id="KW-1185">Reference proteome</keyword>
<accession>A0A1E7EYQ5</accession>
<dbReference type="InterPro" id="IPR029063">
    <property type="entry name" value="SAM-dependent_MTases_sf"/>
</dbReference>
<organism evidence="2 3">
    <name type="scientific">Fragilariopsis cylindrus CCMP1102</name>
    <dbReference type="NCBI Taxonomy" id="635003"/>
    <lineage>
        <taxon>Eukaryota</taxon>
        <taxon>Sar</taxon>
        <taxon>Stramenopiles</taxon>
        <taxon>Ochrophyta</taxon>
        <taxon>Bacillariophyta</taxon>
        <taxon>Bacillariophyceae</taxon>
        <taxon>Bacillariophycidae</taxon>
        <taxon>Bacillariales</taxon>
        <taxon>Bacillariaceae</taxon>
        <taxon>Fragilariopsis</taxon>
    </lineage>
</organism>
<dbReference type="OrthoDB" id="413520at2759"/>
<gene>
    <name evidence="2" type="ORF">FRACYDRAFT_193223</name>
</gene>
<dbReference type="CDD" id="cd02440">
    <property type="entry name" value="AdoMet_MTases"/>
    <property type="match status" value="1"/>
</dbReference>
<dbReference type="Pfam" id="PF10294">
    <property type="entry name" value="Methyltransf_16"/>
    <property type="match status" value="1"/>
</dbReference>
<feature type="compositionally biased region" description="Low complexity" evidence="1">
    <location>
        <begin position="54"/>
        <end position="67"/>
    </location>
</feature>